<evidence type="ECO:0000313" key="10">
    <source>
        <dbReference type="EMBL" id="CAG9800308.1"/>
    </source>
</evidence>
<dbReference type="GO" id="GO:0007476">
    <property type="term" value="P:imaginal disc-derived wing morphogenesis"/>
    <property type="evidence" value="ECO:0007669"/>
    <property type="project" value="UniProtKB-ARBA"/>
</dbReference>
<evidence type="ECO:0000256" key="6">
    <source>
        <dbReference type="PROSITE-ProRule" id="PRU10141"/>
    </source>
</evidence>
<keyword evidence="1 7" id="KW-0723">Serine/threonine-protein kinase</keyword>
<dbReference type="PANTHER" id="PTHR24353:SF152">
    <property type="entry name" value="UT01108P-RELATED"/>
    <property type="match status" value="1"/>
</dbReference>
<sequence length="369" mass="42896">MTTALASSRNSLTMATKSNADIKITSNEDLNKFIESLKNEFLEKYNQNKLSEPSDRLHDFKFMTILGQGAFGVVKLVKHKENDKFYAMKIISKRRVVKTKQIVHCLNEKKILQSLNFPFVVYLDFAFKDNSYLYFCMPFINGGEMFTHLRKRKKFEEKLSKFYAAQVFMGLEYIHKIGLIYRDLKPENIMIDYKGFVKITDFGFCKPIKDRTYTLCGTPEYLAPEVIQNKGYGVSADWWSYGVLIFEMSCGFSPFAVGNPGQMQLMERICIGKFKIPMTVGNDLRNLIENILQIDLTRRFGNLKNGTDDIKQHPWFNDMNWIQLYNQEIMAPFVPKVSGPGDYSQFDDYDDVDLDISKTCLYEKEFADF</sequence>
<evidence type="ECO:0000256" key="7">
    <source>
        <dbReference type="RuleBase" id="RU000304"/>
    </source>
</evidence>
<dbReference type="PROSITE" id="PS00108">
    <property type="entry name" value="PROTEIN_KINASE_ST"/>
    <property type="match status" value="1"/>
</dbReference>
<dbReference type="Proteomes" id="UP001153620">
    <property type="component" value="Chromosome 1"/>
</dbReference>
<dbReference type="InterPro" id="IPR008271">
    <property type="entry name" value="Ser/Thr_kinase_AS"/>
</dbReference>
<evidence type="ECO:0000313" key="11">
    <source>
        <dbReference type="Proteomes" id="UP001153620"/>
    </source>
</evidence>
<dbReference type="SUPFAM" id="SSF56112">
    <property type="entry name" value="Protein kinase-like (PK-like)"/>
    <property type="match status" value="1"/>
</dbReference>
<evidence type="ECO:0000259" key="8">
    <source>
        <dbReference type="PROSITE" id="PS50011"/>
    </source>
</evidence>
<keyword evidence="2" id="KW-0808">Transferase</keyword>
<accession>A0A9N9WP41</accession>
<dbReference type="PROSITE" id="PS50011">
    <property type="entry name" value="PROTEIN_KINASE_DOM"/>
    <property type="match status" value="1"/>
</dbReference>
<dbReference type="Pfam" id="PF00069">
    <property type="entry name" value="Pkinase"/>
    <property type="match status" value="1"/>
</dbReference>
<reference evidence="10" key="2">
    <citation type="submission" date="2022-10" db="EMBL/GenBank/DDBJ databases">
        <authorList>
            <consortium name="ENA_rothamsted_submissions"/>
            <consortium name="culmorum"/>
            <person name="King R."/>
        </authorList>
    </citation>
    <scope>NUCLEOTIDE SEQUENCE</scope>
</reference>
<organism evidence="10 11">
    <name type="scientific">Chironomus riparius</name>
    <dbReference type="NCBI Taxonomy" id="315576"/>
    <lineage>
        <taxon>Eukaryota</taxon>
        <taxon>Metazoa</taxon>
        <taxon>Ecdysozoa</taxon>
        <taxon>Arthropoda</taxon>
        <taxon>Hexapoda</taxon>
        <taxon>Insecta</taxon>
        <taxon>Pterygota</taxon>
        <taxon>Neoptera</taxon>
        <taxon>Endopterygota</taxon>
        <taxon>Diptera</taxon>
        <taxon>Nematocera</taxon>
        <taxon>Chironomoidea</taxon>
        <taxon>Chironomidae</taxon>
        <taxon>Chironominae</taxon>
        <taxon>Chironomus</taxon>
    </lineage>
</organism>
<dbReference type="SMART" id="SM00133">
    <property type="entry name" value="S_TK_X"/>
    <property type="match status" value="1"/>
</dbReference>
<reference evidence="10" key="1">
    <citation type="submission" date="2022-01" db="EMBL/GenBank/DDBJ databases">
        <authorList>
            <person name="King R."/>
        </authorList>
    </citation>
    <scope>NUCLEOTIDE SEQUENCE</scope>
</reference>
<keyword evidence="11" id="KW-1185">Reference proteome</keyword>
<dbReference type="InterPro" id="IPR000961">
    <property type="entry name" value="AGC-kinase_C"/>
</dbReference>
<dbReference type="PANTHER" id="PTHR24353">
    <property type="entry name" value="CYCLIC NUCLEOTIDE-DEPENDENT PROTEIN KINASE"/>
    <property type="match status" value="1"/>
</dbReference>
<feature type="domain" description="Protein kinase" evidence="8">
    <location>
        <begin position="60"/>
        <end position="316"/>
    </location>
</feature>
<dbReference type="OrthoDB" id="63267at2759"/>
<dbReference type="GO" id="GO:0005634">
    <property type="term" value="C:nucleus"/>
    <property type="evidence" value="ECO:0007669"/>
    <property type="project" value="TreeGrafter"/>
</dbReference>
<evidence type="ECO:0000256" key="5">
    <source>
        <dbReference type="ARBA" id="ARBA00022840"/>
    </source>
</evidence>
<proteinExistence type="inferred from homology"/>
<evidence type="ECO:0000256" key="4">
    <source>
        <dbReference type="ARBA" id="ARBA00022777"/>
    </source>
</evidence>
<keyword evidence="5 6" id="KW-0067">ATP-binding</keyword>
<dbReference type="FunFam" id="1.10.510.10:FF:000005">
    <property type="entry name" value="cAMP-dependent protein kinase catalytic subunit alpha"/>
    <property type="match status" value="1"/>
</dbReference>
<dbReference type="Gene3D" id="1.10.510.10">
    <property type="entry name" value="Transferase(Phosphotransferase) domain 1"/>
    <property type="match status" value="1"/>
</dbReference>
<protein>
    <submittedName>
        <fullName evidence="10">Uncharacterized protein</fullName>
    </submittedName>
</protein>
<dbReference type="InterPro" id="IPR011009">
    <property type="entry name" value="Kinase-like_dom_sf"/>
</dbReference>
<gene>
    <name evidence="10" type="ORF">CHIRRI_LOCUS3256</name>
</gene>
<dbReference type="GO" id="GO:0005952">
    <property type="term" value="C:cAMP-dependent protein kinase complex"/>
    <property type="evidence" value="ECO:0007669"/>
    <property type="project" value="TreeGrafter"/>
</dbReference>
<dbReference type="GO" id="GO:0005524">
    <property type="term" value="F:ATP binding"/>
    <property type="evidence" value="ECO:0007669"/>
    <property type="project" value="UniProtKB-UniRule"/>
</dbReference>
<dbReference type="AlphaFoldDB" id="A0A9N9WP41"/>
<name>A0A9N9WP41_9DIPT</name>
<dbReference type="GO" id="GO:0005829">
    <property type="term" value="C:cytosol"/>
    <property type="evidence" value="ECO:0007669"/>
    <property type="project" value="TreeGrafter"/>
</dbReference>
<dbReference type="SMART" id="SM00220">
    <property type="entry name" value="S_TKc"/>
    <property type="match status" value="1"/>
</dbReference>
<dbReference type="PROSITE" id="PS00107">
    <property type="entry name" value="PROTEIN_KINASE_ATP"/>
    <property type="match status" value="1"/>
</dbReference>
<keyword evidence="3 6" id="KW-0547">Nucleotide-binding</keyword>
<evidence type="ECO:0000256" key="3">
    <source>
        <dbReference type="ARBA" id="ARBA00022741"/>
    </source>
</evidence>
<feature type="binding site" evidence="6">
    <location>
        <position position="98"/>
    </location>
    <ligand>
        <name>ATP</name>
        <dbReference type="ChEBI" id="CHEBI:30616"/>
    </ligand>
</feature>
<dbReference type="InterPro" id="IPR000719">
    <property type="entry name" value="Prot_kinase_dom"/>
</dbReference>
<comment type="similarity">
    <text evidence="7">Belongs to the protein kinase superfamily.</text>
</comment>
<dbReference type="PROSITE" id="PS51285">
    <property type="entry name" value="AGC_KINASE_CTER"/>
    <property type="match status" value="1"/>
</dbReference>
<dbReference type="InterPro" id="IPR017441">
    <property type="entry name" value="Protein_kinase_ATP_BS"/>
</dbReference>
<keyword evidence="4" id="KW-0418">Kinase</keyword>
<evidence type="ECO:0000256" key="2">
    <source>
        <dbReference type="ARBA" id="ARBA00022679"/>
    </source>
</evidence>
<feature type="domain" description="AGC-kinase C-terminal" evidence="9">
    <location>
        <begin position="317"/>
        <end position="369"/>
    </location>
</feature>
<dbReference type="EMBL" id="OU895877">
    <property type="protein sequence ID" value="CAG9800308.1"/>
    <property type="molecule type" value="Genomic_DNA"/>
</dbReference>
<evidence type="ECO:0000256" key="1">
    <source>
        <dbReference type="ARBA" id="ARBA00022527"/>
    </source>
</evidence>
<evidence type="ECO:0000259" key="9">
    <source>
        <dbReference type="PROSITE" id="PS51285"/>
    </source>
</evidence>
<dbReference type="Gene3D" id="3.30.200.20">
    <property type="entry name" value="Phosphorylase Kinase, domain 1"/>
    <property type="match status" value="1"/>
</dbReference>
<dbReference type="GO" id="GO:0004691">
    <property type="term" value="F:cAMP-dependent protein kinase activity"/>
    <property type="evidence" value="ECO:0007669"/>
    <property type="project" value="TreeGrafter"/>
</dbReference>